<gene>
    <name evidence="7" type="ordered locus">Tpen_1193</name>
</gene>
<evidence type="ECO:0000256" key="3">
    <source>
        <dbReference type="ARBA" id="ARBA00022490"/>
    </source>
</evidence>
<keyword evidence="4" id="KW-0479">Metal-binding</keyword>
<dbReference type="GO" id="GO:0002161">
    <property type="term" value="F:aminoacyl-tRNA deacylase activity"/>
    <property type="evidence" value="ECO:0007669"/>
    <property type="project" value="UniProtKB-ARBA"/>
</dbReference>
<evidence type="ECO:0000256" key="2">
    <source>
        <dbReference type="ARBA" id="ARBA00004496"/>
    </source>
</evidence>
<feature type="domain" description="Alanyl-transfer RNA synthetases family profile" evidence="6">
    <location>
        <begin position="15"/>
        <end position="252"/>
    </location>
</feature>
<dbReference type="InterPro" id="IPR018164">
    <property type="entry name" value="Ala-tRNA-synth_IIc_N"/>
</dbReference>
<keyword evidence="3" id="KW-0963">Cytoplasm</keyword>
<dbReference type="SUPFAM" id="SSF50447">
    <property type="entry name" value="Translation proteins"/>
    <property type="match status" value="1"/>
</dbReference>
<dbReference type="STRING" id="368408.Tpen_1193"/>
<dbReference type="InterPro" id="IPR051335">
    <property type="entry name" value="Alanyl-tRNA_Editing_Enzymes"/>
</dbReference>
<dbReference type="Gene3D" id="3.30.980.10">
    <property type="entry name" value="Threonyl-trna Synthetase, Chain A, domain 2"/>
    <property type="match status" value="1"/>
</dbReference>
<comment type="subcellular location">
    <subcellularLocation>
        <location evidence="2">Cytoplasm</location>
    </subcellularLocation>
</comment>
<dbReference type="EnsemblBacteria" id="ABL78591">
    <property type="protein sequence ID" value="ABL78591"/>
    <property type="gene ID" value="Tpen_1193"/>
</dbReference>
<keyword evidence="8" id="KW-1185">Reference proteome</keyword>
<dbReference type="OrthoDB" id="11392at2157"/>
<dbReference type="Gene3D" id="2.40.30.130">
    <property type="match status" value="1"/>
</dbReference>
<accession>A1RZG1</accession>
<comment type="cofactor">
    <cofactor evidence="1">
        <name>Zn(2+)</name>
        <dbReference type="ChEBI" id="CHEBI:29105"/>
    </cofactor>
</comment>
<sequence length="252" mass="28198">MLSLGPCPERWCPLTEELFLRDSYLRSCEATVTGVELLKGSKAYVELDRTIFHPLGGGQPSDEGSIVSPRGAFAVKKAIRDRGRIRHWGRIEAGSLEVGDTVRCELNWEKRYLVMRLHTAGHILDYAMLRLYGRLVETLDAFHGPPEAYLVYSVSEPPDAYRLEEEANKVVERGLSVAVKFVPRGELQAHIYNAPNVSRLPPSEEYRVVEIPGVNAMPCTGTHVSNTREVGRIKVLGVEREVVGVKVRYTVV</sequence>
<evidence type="ECO:0000313" key="7">
    <source>
        <dbReference type="EMBL" id="ABL78591.1"/>
    </source>
</evidence>
<evidence type="ECO:0000256" key="4">
    <source>
        <dbReference type="ARBA" id="ARBA00022723"/>
    </source>
</evidence>
<evidence type="ECO:0000313" key="8">
    <source>
        <dbReference type="Proteomes" id="UP000000641"/>
    </source>
</evidence>
<organism evidence="7 8">
    <name type="scientific">Thermofilum pendens (strain DSM 2475 / Hrk 5)</name>
    <dbReference type="NCBI Taxonomy" id="368408"/>
    <lineage>
        <taxon>Archaea</taxon>
        <taxon>Thermoproteota</taxon>
        <taxon>Thermoprotei</taxon>
        <taxon>Thermofilales</taxon>
        <taxon>Thermofilaceae</taxon>
        <taxon>Thermofilum</taxon>
    </lineage>
</organism>
<keyword evidence="7" id="KW-0378">Hydrolase</keyword>
<dbReference type="PROSITE" id="PS50860">
    <property type="entry name" value="AA_TRNA_LIGASE_II_ALA"/>
    <property type="match status" value="1"/>
</dbReference>
<dbReference type="KEGG" id="tpe:Tpen_1193"/>
<dbReference type="SUPFAM" id="SSF55186">
    <property type="entry name" value="ThrRS/AlaRS common domain"/>
    <property type="match status" value="1"/>
</dbReference>
<dbReference type="GO" id="GO:0005737">
    <property type="term" value="C:cytoplasm"/>
    <property type="evidence" value="ECO:0007669"/>
    <property type="project" value="UniProtKB-SubCell"/>
</dbReference>
<reference evidence="8" key="1">
    <citation type="journal article" date="2008" name="J. Bacteriol.">
        <title>Genome sequence of Thermofilum pendens reveals an exceptional loss of biosynthetic pathways without genome reduction.</title>
        <authorList>
            <person name="Anderson I."/>
            <person name="Rodriguez J."/>
            <person name="Susanti D."/>
            <person name="Porat I."/>
            <person name="Reich C."/>
            <person name="Ulrich L.E."/>
            <person name="Elkins J.G."/>
            <person name="Mavromatis K."/>
            <person name="Lykidis A."/>
            <person name="Kim E."/>
            <person name="Thompson L.S."/>
            <person name="Nolan M."/>
            <person name="Land M."/>
            <person name="Copeland A."/>
            <person name="Lapidus A."/>
            <person name="Lucas S."/>
            <person name="Detter C."/>
            <person name="Zhulin I.B."/>
            <person name="Olsen G.J."/>
            <person name="Whitman W."/>
            <person name="Mukhopadhyay B."/>
            <person name="Bristow J."/>
            <person name="Kyrpides N."/>
        </authorList>
    </citation>
    <scope>NUCLEOTIDE SEQUENCE [LARGE SCALE GENOMIC DNA]</scope>
    <source>
        <strain evidence="8">DSM 2475 / Hrk 5</strain>
    </source>
</reference>
<evidence type="ECO:0000259" key="6">
    <source>
        <dbReference type="PROSITE" id="PS50860"/>
    </source>
</evidence>
<dbReference type="InterPro" id="IPR009000">
    <property type="entry name" value="Transl_B-barrel_sf"/>
</dbReference>
<evidence type="ECO:0000256" key="5">
    <source>
        <dbReference type="ARBA" id="ARBA00022833"/>
    </source>
</evidence>
<dbReference type="InterPro" id="IPR012947">
    <property type="entry name" value="tRNA_SAD"/>
</dbReference>
<proteinExistence type="predicted"/>
<dbReference type="GO" id="GO:0006419">
    <property type="term" value="P:alanyl-tRNA aminoacylation"/>
    <property type="evidence" value="ECO:0007669"/>
    <property type="project" value="InterPro"/>
</dbReference>
<dbReference type="eggNOG" id="arCOG01254">
    <property type="taxonomic scope" value="Archaea"/>
</dbReference>
<dbReference type="AlphaFoldDB" id="A1RZG1"/>
<dbReference type="GO" id="GO:0046872">
    <property type="term" value="F:metal ion binding"/>
    <property type="evidence" value="ECO:0007669"/>
    <property type="project" value="UniProtKB-KW"/>
</dbReference>
<dbReference type="GO" id="GO:0003676">
    <property type="term" value="F:nucleic acid binding"/>
    <property type="evidence" value="ECO:0007669"/>
    <property type="project" value="InterPro"/>
</dbReference>
<dbReference type="PANTHER" id="PTHR43462:SF1">
    <property type="entry name" value="ALANYL-TRNA EDITING PROTEIN AARSD1"/>
    <property type="match status" value="1"/>
</dbReference>
<evidence type="ECO:0000256" key="1">
    <source>
        <dbReference type="ARBA" id="ARBA00001947"/>
    </source>
</evidence>
<dbReference type="GO" id="GO:0004813">
    <property type="term" value="F:alanine-tRNA ligase activity"/>
    <property type="evidence" value="ECO:0007669"/>
    <property type="project" value="InterPro"/>
</dbReference>
<dbReference type="InterPro" id="IPR018165">
    <property type="entry name" value="Ala-tRNA-synth_IIc_core"/>
</dbReference>
<dbReference type="Pfam" id="PF07973">
    <property type="entry name" value="tRNA_SAD"/>
    <property type="match status" value="1"/>
</dbReference>
<dbReference type="PANTHER" id="PTHR43462">
    <property type="entry name" value="ALANYL-TRNA EDITING PROTEIN"/>
    <property type="match status" value="1"/>
</dbReference>
<keyword evidence="5" id="KW-0862">Zinc</keyword>
<dbReference type="Pfam" id="PF01411">
    <property type="entry name" value="tRNA-synt_2c"/>
    <property type="match status" value="1"/>
</dbReference>
<name>A1RZG1_THEPD</name>
<protein>
    <submittedName>
        <fullName evidence="7">Predicted alanyl-tRNA synthetase-like metal-dependent hydrolase</fullName>
    </submittedName>
</protein>
<dbReference type="HOGENOM" id="CLU_004485_3_2_2"/>
<dbReference type="Proteomes" id="UP000000641">
    <property type="component" value="Chromosome"/>
</dbReference>
<dbReference type="GO" id="GO:0005524">
    <property type="term" value="F:ATP binding"/>
    <property type="evidence" value="ECO:0007669"/>
    <property type="project" value="InterPro"/>
</dbReference>
<dbReference type="SMART" id="SM00863">
    <property type="entry name" value="tRNA_SAD"/>
    <property type="match status" value="1"/>
</dbReference>
<dbReference type="EMBL" id="CP000505">
    <property type="protein sequence ID" value="ABL78591.1"/>
    <property type="molecule type" value="Genomic_DNA"/>
</dbReference>
<dbReference type="InterPro" id="IPR018163">
    <property type="entry name" value="Thr/Ala-tRNA-synth_IIc_edit"/>
</dbReference>